<feature type="compositionally biased region" description="Polar residues" evidence="1">
    <location>
        <begin position="290"/>
        <end position="312"/>
    </location>
</feature>
<dbReference type="PANTHER" id="PTHR36308:SF1">
    <property type="entry name" value="DENTIN SIALOPHOSPHOPROTEIN-RELATED"/>
    <property type="match status" value="1"/>
</dbReference>
<dbReference type="OrthoDB" id="1904894at2759"/>
<evidence type="ECO:0000259" key="2">
    <source>
        <dbReference type="Pfam" id="PF25122"/>
    </source>
</evidence>
<name>A0A9Q0GF97_9ROSI</name>
<feature type="domain" description="DUF7815" evidence="2">
    <location>
        <begin position="52"/>
        <end position="78"/>
    </location>
</feature>
<feature type="region of interest" description="Disordered" evidence="1">
    <location>
        <begin position="551"/>
        <end position="573"/>
    </location>
</feature>
<evidence type="ECO:0000313" key="3">
    <source>
        <dbReference type="EMBL" id="KAJ4848573.1"/>
    </source>
</evidence>
<sequence length="608" mass="65879">MASDNSYEDIVTSLQISLRKEAGLSYYNPSETSLPILPSPEEAIPQLDPSPPYLRCKHCKGRLLRGIASIICVFCGRQPYHKDVPPDPIKFVSTVGSRWFLRSLDLDGSELVEPDESNKGQTLPANEIPLSEFLDLDIRWPSEPEKSETSVWGKTADQKLSSLNLEGVDIDDFFAEGKANFVSASAGGQVTVNEQNNASASGDPAESHADLSLFENVQHSEMVARLEEDDSGDPSSSWDAEFQSADLGTRHQESESVDPFVASSTIDLSAHMDSVFASGKDSFDEKQAGNAISPSSNTNDWFNVDTWGNPSSEETRQSEQVGGHIDGKNDRASGDANTSSSMNVDWLQRDQRQTANDSKTTDSKAIDEDDDSFGDWNDFTGSSSAQVPTNGSLTKVTDHTVPSIEQSSEINLFDGSTTLQDVDFGTSQVPFNGLTQITMQAAPSGAQPSEMNLFGGPITSQDVDFGTWQVPFNGSLTQATNQAAPSVEQPSEINLFGGPSSSQDVDFGSFVQPDLFSGTFTSQNGSTDFNILQPETSFSDRNADVNALEGKSAEEVKSDQDGLDGKMRSKGDDDVENLMSQMHDLSFMLESNLTVPQTKDRFGPYSNV</sequence>
<dbReference type="PANTHER" id="PTHR36308">
    <property type="entry name" value="DENTIN SIALOPHOSPHOPROTEIN-RELATED"/>
    <property type="match status" value="1"/>
</dbReference>
<feature type="region of interest" description="Disordered" evidence="1">
    <location>
        <begin position="281"/>
        <end position="396"/>
    </location>
</feature>
<dbReference type="AlphaFoldDB" id="A0A9Q0GF97"/>
<gene>
    <name evidence="3" type="ORF">Tsubulata_040956</name>
</gene>
<proteinExistence type="predicted"/>
<reference evidence="3" key="1">
    <citation type="submission" date="2022-02" db="EMBL/GenBank/DDBJ databases">
        <authorList>
            <person name="Henning P.M."/>
            <person name="McCubbin A.G."/>
            <person name="Shore J.S."/>
        </authorList>
    </citation>
    <scope>NUCLEOTIDE SEQUENCE</scope>
    <source>
        <strain evidence="3">F60SS</strain>
        <tissue evidence="3">Leaves</tissue>
    </source>
</reference>
<organism evidence="3 4">
    <name type="scientific">Turnera subulata</name>
    <dbReference type="NCBI Taxonomy" id="218843"/>
    <lineage>
        <taxon>Eukaryota</taxon>
        <taxon>Viridiplantae</taxon>
        <taxon>Streptophyta</taxon>
        <taxon>Embryophyta</taxon>
        <taxon>Tracheophyta</taxon>
        <taxon>Spermatophyta</taxon>
        <taxon>Magnoliopsida</taxon>
        <taxon>eudicotyledons</taxon>
        <taxon>Gunneridae</taxon>
        <taxon>Pentapetalae</taxon>
        <taxon>rosids</taxon>
        <taxon>fabids</taxon>
        <taxon>Malpighiales</taxon>
        <taxon>Passifloraceae</taxon>
        <taxon>Turnera</taxon>
    </lineage>
</organism>
<evidence type="ECO:0000313" key="4">
    <source>
        <dbReference type="Proteomes" id="UP001141552"/>
    </source>
</evidence>
<protein>
    <recommendedName>
        <fullName evidence="2">DUF7815 domain-containing protein</fullName>
    </recommendedName>
</protein>
<dbReference type="InterPro" id="IPR056717">
    <property type="entry name" value="DUF7815"/>
</dbReference>
<keyword evidence="4" id="KW-1185">Reference proteome</keyword>
<reference evidence="3" key="2">
    <citation type="journal article" date="2023" name="Plants (Basel)">
        <title>Annotation of the Turnera subulata (Passifloraceae) Draft Genome Reveals the S-Locus Evolved after the Divergence of Turneroideae from Passifloroideae in a Stepwise Manner.</title>
        <authorList>
            <person name="Henning P.M."/>
            <person name="Roalson E.H."/>
            <person name="Mir W."/>
            <person name="McCubbin A.G."/>
            <person name="Shore J.S."/>
        </authorList>
    </citation>
    <scope>NUCLEOTIDE SEQUENCE</scope>
    <source>
        <strain evidence="3">F60SS</strain>
    </source>
</reference>
<dbReference type="Pfam" id="PF25122">
    <property type="entry name" value="DUF7815"/>
    <property type="match status" value="1"/>
</dbReference>
<feature type="compositionally biased region" description="Polar residues" evidence="1">
    <location>
        <begin position="379"/>
        <end position="395"/>
    </location>
</feature>
<feature type="region of interest" description="Disordered" evidence="1">
    <location>
        <begin position="225"/>
        <end position="256"/>
    </location>
</feature>
<evidence type="ECO:0000256" key="1">
    <source>
        <dbReference type="SAM" id="MobiDB-lite"/>
    </source>
</evidence>
<accession>A0A9Q0GF97</accession>
<dbReference type="Proteomes" id="UP001141552">
    <property type="component" value="Unassembled WGS sequence"/>
</dbReference>
<comment type="caution">
    <text evidence="3">The sequence shown here is derived from an EMBL/GenBank/DDBJ whole genome shotgun (WGS) entry which is preliminary data.</text>
</comment>
<dbReference type="EMBL" id="JAKUCV010000871">
    <property type="protein sequence ID" value="KAJ4848573.1"/>
    <property type="molecule type" value="Genomic_DNA"/>
</dbReference>
<feature type="compositionally biased region" description="Basic and acidic residues" evidence="1">
    <location>
        <begin position="551"/>
        <end position="572"/>
    </location>
</feature>